<dbReference type="RefSeq" id="WP_068707492.1">
    <property type="nucleotide sequence ID" value="NZ_BAAAXQ010000041.1"/>
</dbReference>
<organism evidence="4 5">
    <name type="scientific">Tetragenococcus solitarius</name>
    <dbReference type="NCBI Taxonomy" id="71453"/>
    <lineage>
        <taxon>Bacteria</taxon>
        <taxon>Bacillati</taxon>
        <taxon>Bacillota</taxon>
        <taxon>Bacilli</taxon>
        <taxon>Lactobacillales</taxon>
        <taxon>Enterococcaceae</taxon>
        <taxon>Tetragenococcus</taxon>
    </lineage>
</organism>
<dbReference type="EMBL" id="BAAAXQ010000041">
    <property type="protein sequence ID" value="GAA3018012.1"/>
    <property type="molecule type" value="Genomic_DNA"/>
</dbReference>
<dbReference type="Pfam" id="PF01381">
    <property type="entry name" value="HTH_3"/>
    <property type="match status" value="1"/>
</dbReference>
<evidence type="ECO:0000259" key="3">
    <source>
        <dbReference type="PROSITE" id="PS50943"/>
    </source>
</evidence>
<name>A0ABN3Y4B3_9ENTE</name>
<dbReference type="PANTHER" id="PTHR46558:SF15">
    <property type="entry name" value="HELIX-TURN-HELIX DOMAIN PROTEIN"/>
    <property type="match status" value="1"/>
</dbReference>
<reference evidence="4 5" key="1">
    <citation type="journal article" date="2019" name="Int. J. Syst. Evol. Microbiol.">
        <title>The Global Catalogue of Microorganisms (GCM) 10K type strain sequencing project: providing services to taxonomists for standard genome sequencing and annotation.</title>
        <authorList>
            <consortium name="The Broad Institute Genomics Platform"/>
            <consortium name="The Broad Institute Genome Sequencing Center for Infectious Disease"/>
            <person name="Wu L."/>
            <person name="Ma J."/>
        </authorList>
    </citation>
    <scope>NUCLEOTIDE SEQUENCE [LARGE SCALE GENOMIC DNA]</scope>
    <source>
        <strain evidence="4 5">JCM 8736</strain>
    </source>
</reference>
<feature type="transmembrane region" description="Helical" evidence="2">
    <location>
        <begin position="84"/>
        <end position="106"/>
    </location>
</feature>
<dbReference type="InterPro" id="IPR001387">
    <property type="entry name" value="Cro/C1-type_HTH"/>
</dbReference>
<keyword evidence="1" id="KW-0238">DNA-binding</keyword>
<dbReference type="Gene3D" id="1.10.260.40">
    <property type="entry name" value="lambda repressor-like DNA-binding domains"/>
    <property type="match status" value="1"/>
</dbReference>
<gene>
    <name evidence="4" type="ORF">GCM10019998_12820</name>
</gene>
<keyword evidence="5" id="KW-1185">Reference proteome</keyword>
<dbReference type="InterPro" id="IPR010982">
    <property type="entry name" value="Lambda_DNA-bd_dom_sf"/>
</dbReference>
<dbReference type="Proteomes" id="UP001501577">
    <property type="component" value="Unassembled WGS sequence"/>
</dbReference>
<feature type="transmembrane region" description="Helical" evidence="2">
    <location>
        <begin position="142"/>
        <end position="158"/>
    </location>
</feature>
<evidence type="ECO:0000313" key="5">
    <source>
        <dbReference type="Proteomes" id="UP001501577"/>
    </source>
</evidence>
<dbReference type="SUPFAM" id="SSF47413">
    <property type="entry name" value="lambda repressor-like DNA-binding domains"/>
    <property type="match status" value="1"/>
</dbReference>
<feature type="transmembrane region" description="Helical" evidence="2">
    <location>
        <begin position="112"/>
        <end position="130"/>
    </location>
</feature>
<sequence>MEIGERLKKQRKIKKWTQQELADKLHISRQSISKWEQGIALPSFANVVAISDLFEISLDELIREDEKLMNNLKAKQKFTPLEKIVWLSISITVLIFALLLTLNANFKKITPWLQGSGTIFLIMLLFSMDWKKINQSFTKRTIMLSIITLVLFLVPFLYDEIISFFKEYLNSLGSINLHNSKQFQHFYELTAFVF</sequence>
<protein>
    <recommendedName>
        <fullName evidence="3">HTH cro/C1-type domain-containing protein</fullName>
    </recommendedName>
</protein>
<evidence type="ECO:0000256" key="1">
    <source>
        <dbReference type="ARBA" id="ARBA00023125"/>
    </source>
</evidence>
<keyword evidence="2" id="KW-0472">Membrane</keyword>
<comment type="caution">
    <text evidence="4">The sequence shown here is derived from an EMBL/GenBank/DDBJ whole genome shotgun (WGS) entry which is preliminary data.</text>
</comment>
<proteinExistence type="predicted"/>
<evidence type="ECO:0000313" key="4">
    <source>
        <dbReference type="EMBL" id="GAA3018012.1"/>
    </source>
</evidence>
<accession>A0ABN3Y4B3</accession>
<feature type="domain" description="HTH cro/C1-type" evidence="3">
    <location>
        <begin position="7"/>
        <end position="61"/>
    </location>
</feature>
<dbReference type="SMART" id="SM00530">
    <property type="entry name" value="HTH_XRE"/>
    <property type="match status" value="1"/>
</dbReference>
<dbReference type="PROSITE" id="PS50943">
    <property type="entry name" value="HTH_CROC1"/>
    <property type="match status" value="1"/>
</dbReference>
<dbReference type="PANTHER" id="PTHR46558">
    <property type="entry name" value="TRACRIPTIONAL REGULATORY PROTEIN-RELATED-RELATED"/>
    <property type="match status" value="1"/>
</dbReference>
<evidence type="ECO:0000256" key="2">
    <source>
        <dbReference type="SAM" id="Phobius"/>
    </source>
</evidence>
<dbReference type="CDD" id="cd00093">
    <property type="entry name" value="HTH_XRE"/>
    <property type="match status" value="1"/>
</dbReference>
<keyword evidence="2" id="KW-0812">Transmembrane</keyword>
<keyword evidence="2" id="KW-1133">Transmembrane helix</keyword>